<proteinExistence type="predicted"/>
<dbReference type="EMBL" id="JAWDIP010000003">
    <property type="protein sequence ID" value="MDY0393745.1"/>
    <property type="molecule type" value="Genomic_DNA"/>
</dbReference>
<dbReference type="SUPFAM" id="SSF46785">
    <property type="entry name" value="Winged helix' DNA-binding domain"/>
    <property type="match status" value="1"/>
</dbReference>
<dbReference type="PROSITE" id="PS51372">
    <property type="entry name" value="PRD_2"/>
    <property type="match status" value="1"/>
</dbReference>
<dbReference type="PANTHER" id="PTHR30185">
    <property type="entry name" value="CRYPTIC BETA-GLUCOSIDE BGL OPERON ANTITERMINATOR"/>
    <property type="match status" value="1"/>
</dbReference>
<evidence type="ECO:0000313" key="6">
    <source>
        <dbReference type="EMBL" id="MDY0393745.1"/>
    </source>
</evidence>
<dbReference type="Gene3D" id="1.10.1790.10">
    <property type="entry name" value="PRD domain"/>
    <property type="match status" value="1"/>
</dbReference>
<dbReference type="InterPro" id="IPR011608">
    <property type="entry name" value="PRD"/>
</dbReference>
<reference evidence="6 7" key="1">
    <citation type="submission" date="2023-10" db="EMBL/GenBank/DDBJ databases">
        <title>Virgibacillus halophilus 5B73C genome.</title>
        <authorList>
            <person name="Miliotis G."/>
            <person name="Sengupta P."/>
            <person name="Hameed A."/>
            <person name="Chuvochina M."/>
            <person name="Mcdonagh F."/>
            <person name="Simpson A.C."/>
            <person name="Singh N.K."/>
            <person name="Rekha P.D."/>
            <person name="Raman K."/>
            <person name="Hugenholtz P."/>
            <person name="Venkateswaran K."/>
        </authorList>
    </citation>
    <scope>NUCLEOTIDE SEQUENCE [LARGE SCALE GENOMIC DNA]</scope>
    <source>
        <strain evidence="6 7">5B73C</strain>
    </source>
</reference>
<comment type="caution">
    <text evidence="6">The sequence shown here is derived from an EMBL/GenBank/DDBJ whole genome shotgun (WGS) entry which is preliminary data.</text>
</comment>
<keyword evidence="3" id="KW-0010">Activator</keyword>
<keyword evidence="1" id="KW-0677">Repeat</keyword>
<gene>
    <name evidence="6" type="ORF">RWE15_03910</name>
</gene>
<dbReference type="SUPFAM" id="SSF63520">
    <property type="entry name" value="PTS-regulatory domain, PRD"/>
    <property type="match status" value="1"/>
</dbReference>
<name>A0ABU5C3V1_9BACI</name>
<evidence type="ECO:0000256" key="1">
    <source>
        <dbReference type="ARBA" id="ARBA00022737"/>
    </source>
</evidence>
<dbReference type="Proteomes" id="UP001281447">
    <property type="component" value="Unassembled WGS sequence"/>
</dbReference>
<dbReference type="Gene3D" id="1.10.10.10">
    <property type="entry name" value="Winged helix-like DNA-binding domain superfamily/Winged helix DNA-binding domain"/>
    <property type="match status" value="1"/>
</dbReference>
<dbReference type="InterPro" id="IPR036388">
    <property type="entry name" value="WH-like_DNA-bd_sf"/>
</dbReference>
<sequence>MTKKNGVQLSASDTLKKSFWLQSLKPAYDKHYSPQERHDQILKYLFESFKPMSKNRFSELLYVSRRTIVEDMKGVEKWLRERNLNLAYIQNKGYIIEGSEQSFRQAYVEVISSHHNLENLPDNLTVLTDKEYLEIDGSVKKVLTKLNHHLVQSSKDGLIYHIAITIHRLRNGYQISMPPNELLKLEKEMEFQIAKEIKQEIERNFDISLPMAEIGYITLHLLGAKKGNG</sequence>
<accession>A0ABU5C3V1</accession>
<dbReference type="InterPro" id="IPR007737">
    <property type="entry name" value="Mga_HTH"/>
</dbReference>
<keyword evidence="4" id="KW-0804">Transcription</keyword>
<evidence type="ECO:0000256" key="2">
    <source>
        <dbReference type="ARBA" id="ARBA00023015"/>
    </source>
</evidence>
<dbReference type="Pfam" id="PF05043">
    <property type="entry name" value="Mga"/>
    <property type="match status" value="1"/>
</dbReference>
<dbReference type="InterPro" id="IPR036390">
    <property type="entry name" value="WH_DNA-bd_sf"/>
</dbReference>
<dbReference type="InterPro" id="IPR050661">
    <property type="entry name" value="BglG_antiterminators"/>
</dbReference>
<dbReference type="Pfam" id="PF00874">
    <property type="entry name" value="PRD"/>
    <property type="match status" value="1"/>
</dbReference>
<dbReference type="InterPro" id="IPR036634">
    <property type="entry name" value="PRD_sf"/>
</dbReference>
<evidence type="ECO:0000313" key="7">
    <source>
        <dbReference type="Proteomes" id="UP001281447"/>
    </source>
</evidence>
<evidence type="ECO:0000256" key="3">
    <source>
        <dbReference type="ARBA" id="ARBA00023159"/>
    </source>
</evidence>
<evidence type="ECO:0000256" key="4">
    <source>
        <dbReference type="ARBA" id="ARBA00023163"/>
    </source>
</evidence>
<keyword evidence="2" id="KW-0805">Transcription regulation</keyword>
<protein>
    <submittedName>
        <fullName evidence="6">PRD domain-containing protein</fullName>
    </submittedName>
</protein>
<keyword evidence="7" id="KW-1185">Reference proteome</keyword>
<feature type="domain" description="PRD" evidence="5">
    <location>
        <begin position="126"/>
        <end position="229"/>
    </location>
</feature>
<evidence type="ECO:0000259" key="5">
    <source>
        <dbReference type="PROSITE" id="PS51372"/>
    </source>
</evidence>
<organism evidence="6 7">
    <name type="scientific">Tigheibacillus halophilus</name>
    <dbReference type="NCBI Taxonomy" id="361280"/>
    <lineage>
        <taxon>Bacteria</taxon>
        <taxon>Bacillati</taxon>
        <taxon>Bacillota</taxon>
        <taxon>Bacilli</taxon>
        <taxon>Bacillales</taxon>
        <taxon>Bacillaceae</taxon>
        <taxon>Tigheibacillus</taxon>
    </lineage>
</organism>
<dbReference type="PANTHER" id="PTHR30185:SF18">
    <property type="entry name" value="TRANSCRIPTIONAL REGULATOR MTLR"/>
    <property type="match status" value="1"/>
</dbReference>